<gene>
    <name evidence="3" type="ORF">JAAARDRAFT_686428</name>
</gene>
<dbReference type="Proteomes" id="UP000027265">
    <property type="component" value="Unassembled WGS sequence"/>
</dbReference>
<evidence type="ECO:0000313" key="3">
    <source>
        <dbReference type="EMBL" id="KDQ49088.1"/>
    </source>
</evidence>
<dbReference type="InParanoid" id="A0A067P2D6"/>
<reference evidence="4" key="1">
    <citation type="journal article" date="2014" name="Proc. Natl. Acad. Sci. U.S.A.">
        <title>Extensive sampling of basidiomycete genomes demonstrates inadequacy of the white-rot/brown-rot paradigm for wood decay fungi.</title>
        <authorList>
            <person name="Riley R."/>
            <person name="Salamov A.A."/>
            <person name="Brown D.W."/>
            <person name="Nagy L.G."/>
            <person name="Floudas D."/>
            <person name="Held B.W."/>
            <person name="Levasseur A."/>
            <person name="Lombard V."/>
            <person name="Morin E."/>
            <person name="Otillar R."/>
            <person name="Lindquist E.A."/>
            <person name="Sun H."/>
            <person name="LaButti K.M."/>
            <person name="Schmutz J."/>
            <person name="Jabbour D."/>
            <person name="Luo H."/>
            <person name="Baker S.E."/>
            <person name="Pisabarro A.G."/>
            <person name="Walton J.D."/>
            <person name="Blanchette R.A."/>
            <person name="Henrissat B."/>
            <person name="Martin F."/>
            <person name="Cullen D."/>
            <person name="Hibbett D.S."/>
            <person name="Grigoriev I.V."/>
        </authorList>
    </citation>
    <scope>NUCLEOTIDE SEQUENCE [LARGE SCALE GENOMIC DNA]</scope>
    <source>
        <strain evidence="4">MUCL 33604</strain>
    </source>
</reference>
<keyword evidence="1" id="KW-0812">Transmembrane</keyword>
<keyword evidence="1" id="KW-0472">Membrane</keyword>
<name>A0A067P2D6_9AGAM</name>
<feature type="chain" id="PRO_5001642815" evidence="2">
    <location>
        <begin position="18"/>
        <end position="409"/>
    </location>
</feature>
<evidence type="ECO:0000313" key="4">
    <source>
        <dbReference type="Proteomes" id="UP000027265"/>
    </source>
</evidence>
<dbReference type="AlphaFoldDB" id="A0A067P2D6"/>
<keyword evidence="1" id="KW-1133">Transmembrane helix</keyword>
<protein>
    <submittedName>
        <fullName evidence="3">Uncharacterized protein</fullName>
    </submittedName>
</protein>
<proteinExistence type="predicted"/>
<organism evidence="3 4">
    <name type="scientific">Jaapia argillacea MUCL 33604</name>
    <dbReference type="NCBI Taxonomy" id="933084"/>
    <lineage>
        <taxon>Eukaryota</taxon>
        <taxon>Fungi</taxon>
        <taxon>Dikarya</taxon>
        <taxon>Basidiomycota</taxon>
        <taxon>Agaricomycotina</taxon>
        <taxon>Agaricomycetes</taxon>
        <taxon>Agaricomycetidae</taxon>
        <taxon>Jaapiales</taxon>
        <taxon>Jaapiaceae</taxon>
        <taxon>Jaapia</taxon>
    </lineage>
</organism>
<sequence length="409" mass="43282">MRTLIVSSLLLPLAVSAYVVFTDSLNVVGGCRNMTAGDIIQLGWQVNGSVADDCYVGIRLASNTSVVVAEADGAFPGYIPCNASRANITIPQVPQGITGGQPDKWEDAIYVLEVDLPAGNGPLAESCNSMFIGDVPAGPPVSNVTGNQPSANAPSGDYKFSLDSFTVVSTLDKSYDKLNLFVSVIASDNTSLSLSQGVSLGSNIRNDTSIPLGCANNSYYFSIDPNDYRMYTVLMLVTNTHQKSVWYDVAKILSGISMVATSVGPLLEKVDPEVGYGVEGGGLLLHLLASALPGANGCSGAVLAGGMTIPQFRHQNSSYSVNYVNNQFAGCQTANYSVNWSVAPVTSVESQCASTVYASNSPTLMAPTLQNTMSIVQSLVVFMPILLMMASIYQFPVGKLLSVFFWEHV</sequence>
<keyword evidence="4" id="KW-1185">Reference proteome</keyword>
<dbReference type="EMBL" id="KL197813">
    <property type="protein sequence ID" value="KDQ49088.1"/>
    <property type="molecule type" value="Genomic_DNA"/>
</dbReference>
<dbReference type="HOGENOM" id="CLU_672794_0_0_1"/>
<evidence type="ECO:0000256" key="2">
    <source>
        <dbReference type="SAM" id="SignalP"/>
    </source>
</evidence>
<feature type="transmembrane region" description="Helical" evidence="1">
    <location>
        <begin position="375"/>
        <end position="395"/>
    </location>
</feature>
<evidence type="ECO:0000256" key="1">
    <source>
        <dbReference type="SAM" id="Phobius"/>
    </source>
</evidence>
<accession>A0A067P2D6</accession>
<keyword evidence="2" id="KW-0732">Signal</keyword>
<feature type="signal peptide" evidence="2">
    <location>
        <begin position="1"/>
        <end position="17"/>
    </location>
</feature>